<organism evidence="1 2">
    <name type="scientific">Prorocentrum cordatum</name>
    <dbReference type="NCBI Taxonomy" id="2364126"/>
    <lineage>
        <taxon>Eukaryota</taxon>
        <taxon>Sar</taxon>
        <taxon>Alveolata</taxon>
        <taxon>Dinophyceae</taxon>
        <taxon>Prorocentrales</taxon>
        <taxon>Prorocentraceae</taxon>
        <taxon>Prorocentrum</taxon>
    </lineage>
</organism>
<feature type="non-terminal residue" evidence="1">
    <location>
        <position position="1"/>
    </location>
</feature>
<evidence type="ECO:0000313" key="2">
    <source>
        <dbReference type="Proteomes" id="UP001189429"/>
    </source>
</evidence>
<gene>
    <name evidence="1" type="ORF">PCOR1329_LOCUS66969</name>
</gene>
<dbReference type="EMBL" id="CAUYUJ010018655">
    <property type="protein sequence ID" value="CAK0885337.1"/>
    <property type="molecule type" value="Genomic_DNA"/>
</dbReference>
<reference evidence="1" key="1">
    <citation type="submission" date="2023-10" db="EMBL/GenBank/DDBJ databases">
        <authorList>
            <person name="Chen Y."/>
            <person name="Shah S."/>
            <person name="Dougan E. K."/>
            <person name="Thang M."/>
            <person name="Chan C."/>
        </authorList>
    </citation>
    <scope>NUCLEOTIDE SEQUENCE [LARGE SCALE GENOMIC DNA]</scope>
</reference>
<comment type="caution">
    <text evidence="1">The sequence shown here is derived from an EMBL/GenBank/DDBJ whole genome shotgun (WGS) entry which is preliminary data.</text>
</comment>
<sequence>LGLAAVGQPTPKGLANEQLLAAIAAEDGLYDDAFSQDESNVGDADALSLLQKEGVYLYRKAPSAAEVPVQRARVQYYGEDELSVREQEGSHLEVWEDDVAFVQTGAQVLRPGPAGAAPSAFAVDAVGEVTHAAARAAPVSGGASGVTHLRFGGGAHGGGAVSWQVGEQEKWHEHGLAEVRWGGGI</sequence>
<keyword evidence="2" id="KW-1185">Reference proteome</keyword>
<protein>
    <submittedName>
        <fullName evidence="1">Uncharacterized protein</fullName>
    </submittedName>
</protein>
<name>A0ABN9WFY6_9DINO</name>
<dbReference type="Proteomes" id="UP001189429">
    <property type="component" value="Unassembled WGS sequence"/>
</dbReference>
<proteinExistence type="predicted"/>
<evidence type="ECO:0000313" key="1">
    <source>
        <dbReference type="EMBL" id="CAK0885336.1"/>
    </source>
</evidence>
<accession>A0ABN9WFY6</accession>
<dbReference type="EMBL" id="CAUYUJ010018655">
    <property type="protein sequence ID" value="CAK0885336.1"/>
    <property type="molecule type" value="Genomic_DNA"/>
</dbReference>